<gene>
    <name evidence="1" type="ORF">JETT_3823</name>
</gene>
<evidence type="ECO:0000313" key="2">
    <source>
        <dbReference type="Proteomes" id="UP000319783"/>
    </source>
</evidence>
<dbReference type="Proteomes" id="UP000319783">
    <property type="component" value="Unassembled WGS sequence"/>
</dbReference>
<protein>
    <submittedName>
        <fullName evidence="1">Uncharacterized protein</fullName>
    </submittedName>
</protein>
<accession>A0A533Q5U3</accession>
<dbReference type="EMBL" id="SULG01000166">
    <property type="protein sequence ID" value="TLD39912.1"/>
    <property type="molecule type" value="Genomic_DNA"/>
</dbReference>
<organism evidence="1 2">
    <name type="scientific">Candidatus Jettenia ecosi</name>
    <dbReference type="NCBI Taxonomy" id="2494326"/>
    <lineage>
        <taxon>Bacteria</taxon>
        <taxon>Pseudomonadati</taxon>
        <taxon>Planctomycetota</taxon>
        <taxon>Candidatus Brocadiia</taxon>
        <taxon>Candidatus Brocadiales</taxon>
        <taxon>Candidatus Brocadiaceae</taxon>
        <taxon>Candidatus Jettenia</taxon>
    </lineage>
</organism>
<reference evidence="1 2" key="1">
    <citation type="submission" date="2019-04" db="EMBL/GenBank/DDBJ databases">
        <title>Genome of a novel bacterium Candidatus Jettenia ecosi reconstructed from metagenome of an anammox bioreactor.</title>
        <authorList>
            <person name="Mardanov A.V."/>
            <person name="Beletsky A.V."/>
            <person name="Ravin N.V."/>
            <person name="Botchkova E.A."/>
            <person name="Litti Y.V."/>
            <person name="Nozhevnikova A.N."/>
        </authorList>
    </citation>
    <scope>NUCLEOTIDE SEQUENCE [LARGE SCALE GENOMIC DNA]</scope>
    <source>
        <strain evidence="1">J2</strain>
    </source>
</reference>
<proteinExistence type="predicted"/>
<comment type="caution">
    <text evidence="1">The sequence shown here is derived from an EMBL/GenBank/DDBJ whole genome shotgun (WGS) entry which is preliminary data.</text>
</comment>
<evidence type="ECO:0000313" key="1">
    <source>
        <dbReference type="EMBL" id="TLD39912.1"/>
    </source>
</evidence>
<name>A0A533Q5U3_9BACT</name>
<sequence>MSKCKDKKYPCDDCFSCQFCSDERCSMCLCSKHKARQLSVEEQIALYEALNKDTFK</sequence>
<dbReference type="AlphaFoldDB" id="A0A533Q5U3"/>